<dbReference type="Pfam" id="PF03109">
    <property type="entry name" value="ABC1"/>
    <property type="match status" value="1"/>
</dbReference>
<comment type="caution">
    <text evidence="10">The sequence shown here is derived from an EMBL/GenBank/DDBJ whole genome shotgun (WGS) entry which is preliminary data.</text>
</comment>
<dbReference type="PANTHER" id="PTHR10566:SF124">
    <property type="entry name" value="PROTEIN KINASE SUPERFAMILY PROTEIN"/>
    <property type="match status" value="1"/>
</dbReference>
<feature type="transmembrane region" description="Helical" evidence="8">
    <location>
        <begin position="1036"/>
        <end position="1058"/>
    </location>
</feature>
<keyword evidence="11" id="KW-1185">Reference proteome</keyword>
<dbReference type="GO" id="GO:0005524">
    <property type="term" value="F:ATP binding"/>
    <property type="evidence" value="ECO:0007669"/>
    <property type="project" value="InterPro"/>
</dbReference>
<evidence type="ECO:0000256" key="3">
    <source>
        <dbReference type="ARBA" id="ARBA00022448"/>
    </source>
</evidence>
<feature type="region of interest" description="Disordered" evidence="7">
    <location>
        <begin position="1110"/>
        <end position="1162"/>
    </location>
</feature>
<keyword evidence="4 8" id="KW-0812">Transmembrane</keyword>
<dbReference type="InterPro" id="IPR011009">
    <property type="entry name" value="Kinase-like_dom_sf"/>
</dbReference>
<proteinExistence type="inferred from homology"/>
<feature type="transmembrane region" description="Helical" evidence="8">
    <location>
        <begin position="786"/>
        <end position="806"/>
    </location>
</feature>
<keyword evidence="3" id="KW-0813">Transport</keyword>
<gene>
    <name evidence="10" type="ORF">CTAYLR_008498</name>
</gene>
<feature type="transmembrane region" description="Helical" evidence="8">
    <location>
        <begin position="1009"/>
        <end position="1029"/>
    </location>
</feature>
<keyword evidence="6 8" id="KW-0472">Membrane</keyword>
<dbReference type="GO" id="GO:0055085">
    <property type="term" value="P:transmembrane transport"/>
    <property type="evidence" value="ECO:0007669"/>
    <property type="project" value="InterPro"/>
</dbReference>
<organism evidence="10 11">
    <name type="scientific">Chrysophaeum taylorii</name>
    <dbReference type="NCBI Taxonomy" id="2483200"/>
    <lineage>
        <taxon>Eukaryota</taxon>
        <taxon>Sar</taxon>
        <taxon>Stramenopiles</taxon>
        <taxon>Ochrophyta</taxon>
        <taxon>Pelagophyceae</taxon>
        <taxon>Pelagomonadales</taxon>
        <taxon>Pelagomonadaceae</taxon>
        <taxon>Chrysophaeum</taxon>
    </lineage>
</organism>
<feature type="transmembrane region" description="Helical" evidence="8">
    <location>
        <begin position="1064"/>
        <end position="1082"/>
    </location>
</feature>
<dbReference type="Proteomes" id="UP001230188">
    <property type="component" value="Unassembled WGS sequence"/>
</dbReference>
<dbReference type="AlphaFoldDB" id="A0AAD7UBX3"/>
<evidence type="ECO:0000256" key="7">
    <source>
        <dbReference type="SAM" id="MobiDB-lite"/>
    </source>
</evidence>
<evidence type="ECO:0000313" key="10">
    <source>
        <dbReference type="EMBL" id="KAJ8601147.1"/>
    </source>
</evidence>
<dbReference type="CDD" id="cd05121">
    <property type="entry name" value="ABC1_ADCK3-like"/>
    <property type="match status" value="1"/>
</dbReference>
<dbReference type="SUPFAM" id="SSF56112">
    <property type="entry name" value="Protein kinase-like (PK-like)"/>
    <property type="match status" value="1"/>
</dbReference>
<feature type="compositionally biased region" description="Basic and acidic residues" evidence="7">
    <location>
        <begin position="1110"/>
        <end position="1124"/>
    </location>
</feature>
<dbReference type="GO" id="GO:0004672">
    <property type="term" value="F:protein kinase activity"/>
    <property type="evidence" value="ECO:0007669"/>
    <property type="project" value="InterPro"/>
</dbReference>
<dbReference type="InterPro" id="IPR050154">
    <property type="entry name" value="UbiB_kinase"/>
</dbReference>
<comment type="similarity">
    <text evidence="2">Belongs to the protein kinase superfamily. ADCK protein kinase family.</text>
</comment>
<dbReference type="EMBL" id="JAQMWT010000447">
    <property type="protein sequence ID" value="KAJ8601147.1"/>
    <property type="molecule type" value="Genomic_DNA"/>
</dbReference>
<dbReference type="InterPro" id="IPR004147">
    <property type="entry name" value="ABC1_dom"/>
</dbReference>
<dbReference type="InterPro" id="IPR000719">
    <property type="entry name" value="Prot_kinase_dom"/>
</dbReference>
<feature type="region of interest" description="Disordered" evidence="7">
    <location>
        <begin position="1086"/>
        <end position="1105"/>
    </location>
</feature>
<evidence type="ECO:0000256" key="5">
    <source>
        <dbReference type="ARBA" id="ARBA00022989"/>
    </source>
</evidence>
<name>A0AAD7UBX3_9STRA</name>
<feature type="transmembrane region" description="Helical" evidence="8">
    <location>
        <begin position="940"/>
        <end position="962"/>
    </location>
</feature>
<evidence type="ECO:0000259" key="9">
    <source>
        <dbReference type="PROSITE" id="PS50011"/>
    </source>
</evidence>
<evidence type="ECO:0000256" key="1">
    <source>
        <dbReference type="ARBA" id="ARBA00004141"/>
    </source>
</evidence>
<evidence type="ECO:0000256" key="8">
    <source>
        <dbReference type="SAM" id="Phobius"/>
    </source>
</evidence>
<evidence type="ECO:0000256" key="2">
    <source>
        <dbReference type="ARBA" id="ARBA00009670"/>
    </source>
</evidence>
<comment type="subcellular location">
    <subcellularLocation>
        <location evidence="1">Membrane</location>
        <topology evidence="1">Multi-pass membrane protein</topology>
    </subcellularLocation>
</comment>
<reference evidence="10" key="1">
    <citation type="submission" date="2023-01" db="EMBL/GenBank/DDBJ databases">
        <title>Metagenome sequencing of chrysophaentin producing Chrysophaeum taylorii.</title>
        <authorList>
            <person name="Davison J."/>
            <person name="Bewley C."/>
        </authorList>
    </citation>
    <scope>NUCLEOTIDE SEQUENCE</scope>
    <source>
        <strain evidence="10">NIES-1699</strain>
    </source>
</reference>
<dbReference type="Gene3D" id="1.10.510.10">
    <property type="entry name" value="Transferase(Phosphotransferase) domain 1"/>
    <property type="match status" value="1"/>
</dbReference>
<feature type="transmembrane region" description="Helical" evidence="8">
    <location>
        <begin position="907"/>
        <end position="928"/>
    </location>
</feature>
<evidence type="ECO:0000256" key="4">
    <source>
        <dbReference type="ARBA" id="ARBA00022692"/>
    </source>
</evidence>
<protein>
    <recommendedName>
        <fullName evidence="9">Protein kinase domain-containing protein</fullName>
    </recommendedName>
</protein>
<keyword evidence="5 8" id="KW-1133">Transmembrane helix</keyword>
<feature type="transmembrane region" description="Helical" evidence="8">
    <location>
        <begin position="983"/>
        <end position="1003"/>
    </location>
</feature>
<dbReference type="GO" id="GO:0016020">
    <property type="term" value="C:membrane"/>
    <property type="evidence" value="ECO:0007669"/>
    <property type="project" value="UniProtKB-SubCell"/>
</dbReference>
<sequence length="1162" mass="126502">MDDGVISGSPREVVDALLQYARDIQASGEELRLDKCEAFCPALGMGLLDHPDVHDHVQVAPDGTRTLAGIPVVADGLVIYGVPIGSPGHAGDAYVEATLQREVDAQVSYMSRIRTKLQNVSLHCMYSLGRYCIARMDYIAQHCYPTNALSALRRFDVAALSFVATALGADPRQVFDSNGIVLQRLRLPARSGGGGIRSCADLSPAAFVGTAAQALHTSSTFAILRARLVRGVRVEIRARKIREAFVRLGPAFVKIGQALSTRRDVLPRALCEELARLQDEMPRSLSGEEAMRIIAADLGAPHDHLFGGLSASSEPVATASLGQVYRAVDRSTGRRVAVKVQRLDVEGLVALDAVALRIVAKLLGWTFGARTDLASVVDEVVGRISEELDYVREARAAERFARLYGSLAVVPRVVWSLSGSKVLTLEWVDGVKLETWSQNKSERAKNNLVERGVACTVTQFFEKGFYHGDPHPGNLLVTRNGDLCYLDFGNTGELRPSDRFALMTLLVHFVNRDAPGLARDFVNLGCIVVDRKPYPSGAPPPRELATALETTLARRRTTHRLNFAGVFEQVREALLQPKTKVAFRLPARFATIARALGALEGSVLAVDPTFRVVAAAYPYVARALVKDSSKDGRAALRHLLIETESGRVRWARLRALLPLQSPQPTKLFSFRETIAWVGAPTVAAIISDTLDFLESPAGFKTRARLFHDLYDLLDDDEDKDVVATPPACVVASLLEQLGLVIVVDAPDVWIPLLARIARSPLVFRFGLALPWWKIIRQLTPSDGGKYWVQLAISFFGIMFSFILYGLVMEYATSGGRKLHELSLIFVTSSLYTCTAYVGKTVRGEQPTTVPTYKLFCVAMLSMGSTFFSVRSLRYVIFPVQVLAKSCKPIPVMIMGAVLGKRYPMKKYINVLVITIGVALFMGGGSSGGRKRGDDDSSGNTMMLVGCFMLFISLSFDGACGAYEDKIMANDHVGPFELMFNIQLGKTILAFMGLVFLNEIDYFFQMCAETGPVLLVLGLTGAAGQVFIFVTIAQFGALMCSLIGLARKITTLVASIIVYSHPLSLEQAAGLVLAVGAMIYNFMDKGKKKNTSSSSSAPRVDQRDVEMAKVKELKPLIADDGKPTAEEEDDDDEFGGGGGGEEEEEEEEADPVVVTAATPPARQ</sequence>
<dbReference type="Pfam" id="PF08449">
    <property type="entry name" value="UAA"/>
    <property type="match status" value="1"/>
</dbReference>
<dbReference type="PANTHER" id="PTHR10566">
    <property type="entry name" value="CHAPERONE-ACTIVITY OF BC1 COMPLEX CABC1 -RELATED"/>
    <property type="match status" value="1"/>
</dbReference>
<feature type="transmembrane region" description="Helical" evidence="8">
    <location>
        <begin position="850"/>
        <end position="869"/>
    </location>
</feature>
<evidence type="ECO:0000256" key="6">
    <source>
        <dbReference type="ARBA" id="ARBA00023136"/>
    </source>
</evidence>
<dbReference type="InterPro" id="IPR013657">
    <property type="entry name" value="SCL35B1-4/HUT1"/>
</dbReference>
<feature type="compositionally biased region" description="Acidic residues" evidence="7">
    <location>
        <begin position="1125"/>
        <end position="1149"/>
    </location>
</feature>
<accession>A0AAD7UBX3</accession>
<dbReference type="PROSITE" id="PS50011">
    <property type="entry name" value="PROTEIN_KINASE_DOM"/>
    <property type="match status" value="1"/>
</dbReference>
<feature type="transmembrane region" description="Helical" evidence="8">
    <location>
        <begin position="818"/>
        <end position="838"/>
    </location>
</feature>
<evidence type="ECO:0000313" key="11">
    <source>
        <dbReference type="Proteomes" id="UP001230188"/>
    </source>
</evidence>
<feature type="domain" description="Protein kinase" evidence="9">
    <location>
        <begin position="310"/>
        <end position="641"/>
    </location>
</feature>